<dbReference type="Gene3D" id="1.10.3460.10">
    <property type="entry name" value="Chlorophyll a/b binding protein domain"/>
    <property type="match status" value="2"/>
</dbReference>
<accession>A0A383VL30</accession>
<comment type="similarity">
    <text evidence="7">Belongs to the light-harvesting chlorophyll a/b-binding (LHC) protein family.</text>
</comment>
<dbReference type="EMBL" id="FNXT01000550">
    <property type="protein sequence ID" value="SZX65086.1"/>
    <property type="molecule type" value="Genomic_DNA"/>
</dbReference>
<protein>
    <recommendedName>
        <fullName evidence="7">Chlorophyll a-b binding protein, chloroplastic</fullName>
    </recommendedName>
</protein>
<organism evidence="8 9">
    <name type="scientific">Tetradesmus obliquus</name>
    <name type="common">Green alga</name>
    <name type="synonym">Acutodesmus obliquus</name>
    <dbReference type="NCBI Taxonomy" id="3088"/>
    <lineage>
        <taxon>Eukaryota</taxon>
        <taxon>Viridiplantae</taxon>
        <taxon>Chlorophyta</taxon>
        <taxon>core chlorophytes</taxon>
        <taxon>Chlorophyceae</taxon>
        <taxon>CS clade</taxon>
        <taxon>Sphaeropleales</taxon>
        <taxon>Scenedesmaceae</taxon>
        <taxon>Tetradesmus</taxon>
    </lineage>
</organism>
<feature type="binding site" evidence="6">
    <location>
        <position position="262"/>
    </location>
    <ligand>
        <name>chlorophyll a</name>
        <dbReference type="ChEBI" id="CHEBI:58416"/>
        <label>1</label>
    </ligand>
</feature>
<dbReference type="GO" id="GO:0009523">
    <property type="term" value="C:photosystem II"/>
    <property type="evidence" value="ECO:0007669"/>
    <property type="project" value="UniProtKB-KW"/>
</dbReference>
<feature type="binding site" description="axial binding residue" evidence="6">
    <location>
        <position position="141"/>
    </location>
    <ligand>
        <name>chlorophyll b</name>
        <dbReference type="ChEBI" id="CHEBI:61721"/>
        <label>1</label>
    </ligand>
    <ligandPart>
        <name>Mg</name>
        <dbReference type="ChEBI" id="CHEBI:25107"/>
    </ligandPart>
</feature>
<keyword evidence="1 6" id="KW-0148">Chlorophyll</keyword>
<dbReference type="Pfam" id="PF00504">
    <property type="entry name" value="Chloroa_b-bind"/>
    <property type="match status" value="2"/>
</dbReference>
<keyword evidence="7" id="KW-0472">Membrane</keyword>
<dbReference type="InterPro" id="IPR022796">
    <property type="entry name" value="Chloroa_b-bind"/>
</dbReference>
<dbReference type="GO" id="GO:0016168">
    <property type="term" value="F:chlorophyll binding"/>
    <property type="evidence" value="ECO:0007669"/>
    <property type="project" value="UniProtKB-KW"/>
</dbReference>
<evidence type="ECO:0000256" key="2">
    <source>
        <dbReference type="ARBA" id="ARBA00022528"/>
    </source>
</evidence>
<evidence type="ECO:0000256" key="1">
    <source>
        <dbReference type="ARBA" id="ARBA00022494"/>
    </source>
</evidence>
<comment type="subcellular location">
    <subcellularLocation>
        <location evidence="7">Plastid</location>
        <location evidence="7">Chloroplast thylakoid membrane</location>
    </subcellularLocation>
</comment>
<feature type="transmembrane region" description="Helical" evidence="7">
    <location>
        <begin position="123"/>
        <end position="139"/>
    </location>
</feature>
<feature type="binding site" evidence="6">
    <location>
        <position position="235"/>
    </location>
    <ligand>
        <name>chlorophyll a</name>
        <dbReference type="ChEBI" id="CHEBI:58416"/>
        <label>1</label>
    </ligand>
</feature>
<dbReference type="AlphaFoldDB" id="A0A383VL30"/>
<keyword evidence="4 7" id="KW-0934">Plastid</keyword>
<gene>
    <name evidence="8" type="ORF">BQ4739_LOCUS5542</name>
</gene>
<keyword evidence="9" id="KW-1185">Reference proteome</keyword>
<sequence length="294" mass="32074">MMLLQRNTTTFGARATRSAPKAVRSVSVRAYGPDRPLWYPGNPAPAWLDGTLAGDYGFDPLGLSSDPATLRWMVQAELQNARWAMLGAAGVMLTSIGAAVGLPFPQWYEAGAAPLPSTVHGEWSFGTLVATMFLLFHWAEQKRINDFWKPGSQGDGSFFGITDDFKGTENGYPGGRLFDPIGFSRGSEAMYKKYKHTHADTSDALCGRLFDPIGFSRGSEAMYKKYKQNEIVNGRLAMVANLGFWAQYAATGKGPIQNLTDHLADPYHTTFTSNGTWLTPTTPPSPPTVCLCLS</sequence>
<dbReference type="GO" id="GO:0009765">
    <property type="term" value="P:photosynthesis, light harvesting"/>
    <property type="evidence" value="ECO:0007669"/>
    <property type="project" value="InterPro"/>
</dbReference>
<dbReference type="Proteomes" id="UP000256970">
    <property type="component" value="Unassembled WGS sequence"/>
</dbReference>
<proteinExistence type="inferred from homology"/>
<feature type="binding site" evidence="6">
    <location>
        <position position="77"/>
    </location>
    <ligand>
        <name>chlorophyll a</name>
        <dbReference type="ChEBI" id="CHEBI:58416"/>
        <label>1</label>
    </ligand>
</feature>
<keyword evidence="3 7" id="KW-0602">Photosynthesis</keyword>
<feature type="binding site" evidence="6">
    <location>
        <position position="233"/>
    </location>
    <ligand>
        <name>chlorophyll a</name>
        <dbReference type="ChEBI" id="CHEBI:58416"/>
        <label>1</label>
    </ligand>
</feature>
<keyword evidence="7" id="KW-0604">Photosystem II</keyword>
<keyword evidence="7" id="KW-0603">Photosystem I</keyword>
<keyword evidence="7" id="KW-0793">Thylakoid</keyword>
<evidence type="ECO:0000256" key="4">
    <source>
        <dbReference type="ARBA" id="ARBA00022640"/>
    </source>
</evidence>
<keyword evidence="7" id="KW-0812">Transmembrane</keyword>
<dbReference type="STRING" id="3088.A0A383VL30"/>
<evidence type="ECO:0000256" key="7">
    <source>
        <dbReference type="RuleBase" id="RU363080"/>
    </source>
</evidence>
<dbReference type="SUPFAM" id="SSF103511">
    <property type="entry name" value="Chlorophyll a-b binding protein"/>
    <property type="match status" value="2"/>
</dbReference>
<evidence type="ECO:0000313" key="9">
    <source>
        <dbReference type="Proteomes" id="UP000256970"/>
    </source>
</evidence>
<dbReference type="GO" id="GO:0009522">
    <property type="term" value="C:photosystem I"/>
    <property type="evidence" value="ECO:0007669"/>
    <property type="project" value="UniProtKB-KW"/>
</dbReference>
<evidence type="ECO:0000256" key="3">
    <source>
        <dbReference type="ARBA" id="ARBA00022531"/>
    </source>
</evidence>
<feature type="transmembrane region" description="Helical" evidence="7">
    <location>
        <begin position="83"/>
        <end position="103"/>
    </location>
</feature>
<evidence type="ECO:0000256" key="5">
    <source>
        <dbReference type="ARBA" id="ARBA00022991"/>
    </source>
</evidence>
<feature type="binding site" evidence="6">
    <location>
        <position position="230"/>
    </location>
    <ligand>
        <name>chlorophyll a</name>
        <dbReference type="ChEBI" id="CHEBI:58416"/>
        <label>1</label>
    </ligand>
</feature>
<dbReference type="GO" id="GO:0009535">
    <property type="term" value="C:chloroplast thylakoid membrane"/>
    <property type="evidence" value="ECO:0007669"/>
    <property type="project" value="UniProtKB-SubCell"/>
</dbReference>
<comment type="function">
    <text evidence="7">The light-harvesting complex (LHC) functions as a light receptor, it captures and delivers excitation energy to photosystems with which it is closely associated.</text>
</comment>
<reference evidence="8 9" key="1">
    <citation type="submission" date="2016-10" db="EMBL/GenBank/DDBJ databases">
        <authorList>
            <person name="Cai Z."/>
        </authorList>
    </citation>
    <scope>NUCLEOTIDE SEQUENCE [LARGE SCALE GENOMIC DNA]</scope>
</reference>
<keyword evidence="5 7" id="KW-0157">Chromophore</keyword>
<keyword evidence="7" id="KW-1133">Transmembrane helix</keyword>
<name>A0A383VL30_TETOB</name>
<dbReference type="InterPro" id="IPR001344">
    <property type="entry name" value="Chloro_AB-bd_pln"/>
</dbReference>
<evidence type="ECO:0000256" key="6">
    <source>
        <dbReference type="PIRSR" id="PIRSR601344-1"/>
    </source>
</evidence>
<keyword evidence="2 7" id="KW-0150">Chloroplast</keyword>
<feature type="binding site" evidence="6">
    <location>
        <position position="64"/>
    </location>
    <ligand>
        <name>chlorophyll a</name>
        <dbReference type="ChEBI" id="CHEBI:58416"/>
        <label>1</label>
    </ligand>
</feature>
<feature type="binding site" description="axial binding residue" evidence="6">
    <location>
        <position position="82"/>
    </location>
    <ligand>
        <name>chlorophyll b</name>
        <dbReference type="ChEBI" id="CHEBI:61721"/>
        <label>1</label>
    </ligand>
    <ligandPart>
        <name>Mg</name>
        <dbReference type="ChEBI" id="CHEBI:25107"/>
    </ligandPart>
</feature>
<feature type="binding site" evidence="6">
    <location>
        <position position="247"/>
    </location>
    <ligand>
        <name>chlorophyll a</name>
        <dbReference type="ChEBI" id="CHEBI:58416"/>
        <label>1</label>
    </ligand>
</feature>
<dbReference type="PANTHER" id="PTHR21649">
    <property type="entry name" value="CHLOROPHYLL A/B BINDING PROTEIN"/>
    <property type="match status" value="1"/>
</dbReference>
<feature type="binding site" description="axial binding residue" evidence="6">
    <location>
        <position position="129"/>
    </location>
    <ligand>
        <name>chlorophyll b</name>
        <dbReference type="ChEBI" id="CHEBI:61721"/>
        <label>1</label>
    </ligand>
    <ligandPart>
        <name>Mg</name>
        <dbReference type="ChEBI" id="CHEBI:25107"/>
    </ligandPart>
</feature>
<evidence type="ECO:0000313" key="8">
    <source>
        <dbReference type="EMBL" id="SZX65086.1"/>
    </source>
</evidence>